<comment type="caution">
    <text evidence="2">The sequence shown here is derived from an EMBL/GenBank/DDBJ whole genome shotgun (WGS) entry which is preliminary data.</text>
</comment>
<dbReference type="EMBL" id="MIKF01000294">
    <property type="protein sequence ID" value="RTE72793.1"/>
    <property type="molecule type" value="Genomic_DNA"/>
</dbReference>
<feature type="region of interest" description="Disordered" evidence="1">
    <location>
        <begin position="1"/>
        <end position="54"/>
    </location>
</feature>
<feature type="compositionally biased region" description="Polar residues" evidence="1">
    <location>
        <begin position="12"/>
        <end position="36"/>
    </location>
</feature>
<accession>A0A430LAP6</accession>
<evidence type="ECO:0000313" key="3">
    <source>
        <dbReference type="Proteomes" id="UP000287124"/>
    </source>
</evidence>
<gene>
    <name evidence="2" type="ORF">BHE90_012790</name>
</gene>
<organism evidence="2 3">
    <name type="scientific">Fusarium euwallaceae</name>
    <dbReference type="NCBI Taxonomy" id="1147111"/>
    <lineage>
        <taxon>Eukaryota</taxon>
        <taxon>Fungi</taxon>
        <taxon>Dikarya</taxon>
        <taxon>Ascomycota</taxon>
        <taxon>Pezizomycotina</taxon>
        <taxon>Sordariomycetes</taxon>
        <taxon>Hypocreomycetidae</taxon>
        <taxon>Hypocreales</taxon>
        <taxon>Nectriaceae</taxon>
        <taxon>Fusarium</taxon>
        <taxon>Fusarium solani species complex</taxon>
    </lineage>
</organism>
<name>A0A430LAP6_9HYPO</name>
<sequence>MDSEKIVLNTEIPGSSSPETRTSNHSPSNVNTSLTPVKTLGSDANPCNSHEAKDTNTTKWPYTYKHTPSWRPKTQLNLKSRFGVLRLQHTRRALLRQQISEGRADPYQTWCGNPSCKKDGEAFKMPYTYPVNKRKCRDGLPVEDYFHDLAEAMTILLFPKLKDDKEKARKRSEILSFIDSPPIRSQAMKMRSGLIWHRANPTDKQFEAALIRARPVFLDIMFGVNTAKRVEKVHHYLTARRAHWKKWVLDDYIVRFLISAEIWRRHETPRRESWVIGSREAVGEFLTAILLSYRQLFTRDCLKTRNVTADHHWDDVWQGWLDKYPLPKDDDDDFKLREKQDLTEEDVLEEIGYLGGVGKADETYKPIRNRPGEPDQMDFWCW</sequence>
<proteinExistence type="predicted"/>
<dbReference type="Proteomes" id="UP000287124">
    <property type="component" value="Unassembled WGS sequence"/>
</dbReference>
<reference evidence="2 3" key="1">
    <citation type="submission" date="2017-06" db="EMBL/GenBank/DDBJ databases">
        <title>Comparative genomic analysis of Ambrosia Fusariam Clade fungi.</title>
        <authorList>
            <person name="Stajich J.E."/>
            <person name="Carrillo J."/>
            <person name="Kijimoto T."/>
            <person name="Eskalen A."/>
            <person name="O'Donnell K."/>
            <person name="Kasson M."/>
        </authorList>
    </citation>
    <scope>NUCLEOTIDE SEQUENCE [LARGE SCALE GENOMIC DNA]</scope>
    <source>
        <strain evidence="2 3">UCR1854</strain>
    </source>
</reference>
<evidence type="ECO:0000313" key="2">
    <source>
        <dbReference type="EMBL" id="RTE72793.1"/>
    </source>
</evidence>
<protein>
    <submittedName>
        <fullName evidence="2">Uncharacterized protein</fullName>
    </submittedName>
</protein>
<keyword evidence="3" id="KW-1185">Reference proteome</keyword>
<dbReference type="AlphaFoldDB" id="A0A430LAP6"/>
<evidence type="ECO:0000256" key="1">
    <source>
        <dbReference type="SAM" id="MobiDB-lite"/>
    </source>
</evidence>